<evidence type="ECO:0000256" key="5">
    <source>
        <dbReference type="PROSITE-ProRule" id="PRU00309"/>
    </source>
</evidence>
<feature type="compositionally biased region" description="Polar residues" evidence="6">
    <location>
        <begin position="217"/>
        <end position="226"/>
    </location>
</feature>
<dbReference type="PANTHER" id="PTHR46927:SF3">
    <property type="entry name" value="THAP-TYPE DOMAIN-CONTAINING PROTEIN"/>
    <property type="match status" value="1"/>
</dbReference>
<keyword evidence="4 5" id="KW-0238">DNA-binding</keyword>
<dbReference type="GO" id="GO:0003677">
    <property type="term" value="F:DNA binding"/>
    <property type="evidence" value="ECO:0007669"/>
    <property type="project" value="UniProtKB-UniRule"/>
</dbReference>
<keyword evidence="3" id="KW-0862">Zinc</keyword>
<proteinExistence type="predicted"/>
<dbReference type="PANTHER" id="PTHR46927">
    <property type="entry name" value="AGAP005574-PA"/>
    <property type="match status" value="1"/>
</dbReference>
<evidence type="ECO:0000313" key="8">
    <source>
        <dbReference type="EMBL" id="JAR88030.1"/>
    </source>
</evidence>
<dbReference type="Pfam" id="PF05485">
    <property type="entry name" value="THAP"/>
    <property type="match status" value="1"/>
</dbReference>
<keyword evidence="1" id="KW-0479">Metal-binding</keyword>
<evidence type="ECO:0000256" key="1">
    <source>
        <dbReference type="ARBA" id="ARBA00022723"/>
    </source>
</evidence>
<dbReference type="SMART" id="SM00980">
    <property type="entry name" value="THAP"/>
    <property type="match status" value="1"/>
</dbReference>
<dbReference type="InterPro" id="IPR006612">
    <property type="entry name" value="THAP_Znf"/>
</dbReference>
<evidence type="ECO:0000256" key="2">
    <source>
        <dbReference type="ARBA" id="ARBA00022771"/>
    </source>
</evidence>
<feature type="compositionally biased region" description="Low complexity" evidence="6">
    <location>
        <begin position="249"/>
        <end position="258"/>
    </location>
</feature>
<feature type="region of interest" description="Disordered" evidence="6">
    <location>
        <begin position="126"/>
        <end position="174"/>
    </location>
</feature>
<keyword evidence="2 5" id="KW-0863">Zinc-finger</keyword>
<evidence type="ECO:0000259" key="7">
    <source>
        <dbReference type="PROSITE" id="PS50950"/>
    </source>
</evidence>
<dbReference type="GO" id="GO:0008270">
    <property type="term" value="F:zinc ion binding"/>
    <property type="evidence" value="ECO:0007669"/>
    <property type="project" value="UniProtKB-KW"/>
</dbReference>
<protein>
    <recommendedName>
        <fullName evidence="7">THAP-type domain-containing protein</fullName>
    </recommendedName>
</protein>
<dbReference type="AlphaFoldDB" id="A0A147BB82"/>
<feature type="compositionally biased region" description="Low complexity" evidence="6">
    <location>
        <begin position="136"/>
        <end position="147"/>
    </location>
</feature>
<feature type="compositionally biased region" description="Polar residues" evidence="6">
    <location>
        <begin position="344"/>
        <end position="356"/>
    </location>
</feature>
<feature type="non-terminal residue" evidence="8">
    <location>
        <position position="364"/>
    </location>
</feature>
<dbReference type="PROSITE" id="PS50950">
    <property type="entry name" value="ZF_THAP"/>
    <property type="match status" value="1"/>
</dbReference>
<evidence type="ECO:0000256" key="4">
    <source>
        <dbReference type="ARBA" id="ARBA00023125"/>
    </source>
</evidence>
<sequence>MPLHCAAQDCMNCSSFSGRLVHKFPSEPTLRKLWIRTARPSQPTWLPSKSDWLCSDHFADEDYHMSPTLLRSLGLPTKRCRLKPGVVPSLFTRKRKQQQLDGNEEKRRRKEIIDDLLGKLPLATATDTVEQVDMPSTSSTTYKTKQSPDPQHEPPDDESAGIEEPCFSSASSLSKAAQARPDLLDAAAQAGPDLLDAATQSSDLYLRRNASTQVIIKNPSRYSQTDPVLVRPRCSSPNHLPQAQLDWTLPTGLTQLPQLPVPPEPSAPLQPEVPPQPHTVTSEPAIPEDSGEESFTELPEQHLEEDTTYLPSDTSLLMMSGTGFLRDHQTSTSCASPLDKDNSAAINDHQTSTSCASPLDKDNS</sequence>
<dbReference type="InterPro" id="IPR052224">
    <property type="entry name" value="THAP_domain_protein"/>
</dbReference>
<feature type="compositionally biased region" description="Pro residues" evidence="6">
    <location>
        <begin position="259"/>
        <end position="277"/>
    </location>
</feature>
<evidence type="ECO:0000256" key="3">
    <source>
        <dbReference type="ARBA" id="ARBA00022833"/>
    </source>
</evidence>
<organism evidence="8">
    <name type="scientific">Ixodes ricinus</name>
    <name type="common">Common tick</name>
    <name type="synonym">Acarus ricinus</name>
    <dbReference type="NCBI Taxonomy" id="34613"/>
    <lineage>
        <taxon>Eukaryota</taxon>
        <taxon>Metazoa</taxon>
        <taxon>Ecdysozoa</taxon>
        <taxon>Arthropoda</taxon>
        <taxon>Chelicerata</taxon>
        <taxon>Arachnida</taxon>
        <taxon>Acari</taxon>
        <taxon>Parasitiformes</taxon>
        <taxon>Ixodida</taxon>
        <taxon>Ixodoidea</taxon>
        <taxon>Ixodidae</taxon>
        <taxon>Ixodinae</taxon>
        <taxon>Ixodes</taxon>
    </lineage>
</organism>
<feature type="region of interest" description="Disordered" evidence="6">
    <location>
        <begin position="217"/>
        <end position="298"/>
    </location>
</feature>
<dbReference type="EMBL" id="GEGO01007374">
    <property type="protein sequence ID" value="JAR88030.1"/>
    <property type="molecule type" value="Transcribed_RNA"/>
</dbReference>
<name>A0A147BB82_IXORI</name>
<dbReference type="SUPFAM" id="SSF57716">
    <property type="entry name" value="Glucocorticoid receptor-like (DNA-binding domain)"/>
    <property type="match status" value="1"/>
</dbReference>
<feature type="region of interest" description="Disordered" evidence="6">
    <location>
        <begin position="326"/>
        <end position="364"/>
    </location>
</feature>
<feature type="domain" description="THAP-type" evidence="7">
    <location>
        <begin position="1"/>
        <end position="91"/>
    </location>
</feature>
<reference evidence="8" key="1">
    <citation type="journal article" date="2018" name="PLoS Negl. Trop. Dis.">
        <title>Sialome diversity of ticks revealed by RNAseq of single tick salivary glands.</title>
        <authorList>
            <person name="Perner J."/>
            <person name="Kropackova S."/>
            <person name="Kopacek P."/>
            <person name="Ribeiro J.M."/>
        </authorList>
    </citation>
    <scope>NUCLEOTIDE SEQUENCE</scope>
    <source>
        <strain evidence="8">Siblings of single egg batch collected in Ceske Budejovice</strain>
        <tissue evidence="8">Salivary glands</tissue>
    </source>
</reference>
<evidence type="ECO:0000256" key="6">
    <source>
        <dbReference type="SAM" id="MobiDB-lite"/>
    </source>
</evidence>
<accession>A0A147BB82</accession>